<sequence length="83" mass="9735">MMYAELVDMDDFTFMIGKFGIVASHEEIDSDQLKVQIGAWLNHADEPELRSFWETIDRIEDDGILLPDVENIICWSRQFYSPH</sequence>
<reference evidence="2" key="1">
    <citation type="submission" date="2017-02" db="EMBL/GenBank/DDBJ databases">
        <authorList>
            <person name="Rodrigo-Torres L."/>
            <person name="Arahal R.D."/>
            <person name="Lucena T."/>
        </authorList>
    </citation>
    <scope>NUCLEOTIDE SEQUENCE [LARGE SCALE GENOMIC DNA]</scope>
    <source>
        <strain evidence="2">CECT 7878</strain>
    </source>
</reference>
<accession>A0A1R4L8B5</accession>
<dbReference type="EMBL" id="FULE01000002">
    <property type="protein sequence ID" value="SJN52768.1"/>
    <property type="molecule type" value="Genomic_DNA"/>
</dbReference>
<keyword evidence="2" id="KW-1185">Reference proteome</keyword>
<dbReference type="RefSeq" id="WP_077332291.1">
    <property type="nucleotide sequence ID" value="NZ_FULE01000002.1"/>
</dbReference>
<proteinExistence type="predicted"/>
<name>A0A1R4L8B5_VIBR1</name>
<dbReference type="Proteomes" id="UP000188276">
    <property type="component" value="Unassembled WGS sequence"/>
</dbReference>
<protein>
    <submittedName>
        <fullName evidence="1">Uncharacterized protein</fullName>
    </submittedName>
</protein>
<evidence type="ECO:0000313" key="1">
    <source>
        <dbReference type="EMBL" id="SJN52768.1"/>
    </source>
</evidence>
<dbReference type="OrthoDB" id="6169664at2"/>
<gene>
    <name evidence="1" type="ORF">VR7878_00038</name>
</gene>
<organism evidence="1 2">
    <name type="scientific">Vibrio ruber (strain DSM 16370 / JCM 11486 / BCRC 17186 / CECT 7878 / LMG 23124 / VR1)</name>
    <dbReference type="NCBI Taxonomy" id="1123498"/>
    <lineage>
        <taxon>Bacteria</taxon>
        <taxon>Pseudomonadati</taxon>
        <taxon>Pseudomonadota</taxon>
        <taxon>Gammaproteobacteria</taxon>
        <taxon>Vibrionales</taxon>
        <taxon>Vibrionaceae</taxon>
        <taxon>Vibrio</taxon>
    </lineage>
</organism>
<dbReference type="AlphaFoldDB" id="A0A1R4L8B5"/>
<dbReference type="STRING" id="1123498.VR7878_00038"/>
<evidence type="ECO:0000313" key="2">
    <source>
        <dbReference type="Proteomes" id="UP000188276"/>
    </source>
</evidence>